<proteinExistence type="predicted"/>
<dbReference type="RefSeq" id="XP_043003978.1">
    <property type="nucleotide sequence ID" value="XM_043158627.1"/>
</dbReference>
<sequence>MLRVAGHDPVEVLKGLQDNEDFQMTADQVKALGEVLGWPIAGSSAPVATDNRHSPPIEDEAEEPAPLQSMEPLPSLPEEVSVPIAAPEPELEVPGEEEEEKDQSSPSKPSVEPAEPTGAMLINDEAEEASTGHDSSADEGDIEVPSNLSKCRMKHKLFWAKCHEKAKLQKRATW</sequence>
<feature type="compositionally biased region" description="Acidic residues" evidence="1">
    <location>
        <begin position="89"/>
        <end position="101"/>
    </location>
</feature>
<organism evidence="2 3">
    <name type="scientific">Marasmius oreades</name>
    <name type="common">fairy-ring Marasmius</name>
    <dbReference type="NCBI Taxonomy" id="181124"/>
    <lineage>
        <taxon>Eukaryota</taxon>
        <taxon>Fungi</taxon>
        <taxon>Dikarya</taxon>
        <taxon>Basidiomycota</taxon>
        <taxon>Agaricomycotina</taxon>
        <taxon>Agaricomycetes</taxon>
        <taxon>Agaricomycetidae</taxon>
        <taxon>Agaricales</taxon>
        <taxon>Marasmiineae</taxon>
        <taxon>Marasmiaceae</taxon>
        <taxon>Marasmius</taxon>
    </lineage>
</organism>
<name>A0A9P7RPX0_9AGAR</name>
<protein>
    <submittedName>
        <fullName evidence="2">Uncharacterized protein</fullName>
    </submittedName>
</protein>
<gene>
    <name evidence="2" type="ORF">E1B28_013468</name>
</gene>
<keyword evidence="3" id="KW-1185">Reference proteome</keyword>
<evidence type="ECO:0000313" key="3">
    <source>
        <dbReference type="Proteomes" id="UP001049176"/>
    </source>
</evidence>
<evidence type="ECO:0000313" key="2">
    <source>
        <dbReference type="EMBL" id="KAG7087507.1"/>
    </source>
</evidence>
<dbReference type="Proteomes" id="UP001049176">
    <property type="component" value="Chromosome 9"/>
</dbReference>
<dbReference type="AlphaFoldDB" id="A0A9P7RPX0"/>
<accession>A0A9P7RPX0</accession>
<feature type="region of interest" description="Disordered" evidence="1">
    <location>
        <begin position="41"/>
        <end position="144"/>
    </location>
</feature>
<evidence type="ECO:0000256" key="1">
    <source>
        <dbReference type="SAM" id="MobiDB-lite"/>
    </source>
</evidence>
<dbReference type="GeneID" id="66082543"/>
<reference evidence="2" key="1">
    <citation type="journal article" date="2021" name="Genome Biol. Evol.">
        <title>The assembled and annotated genome of the fairy-ring fungus Marasmius oreades.</title>
        <authorList>
            <person name="Hiltunen M."/>
            <person name="Ament-Velasquez S.L."/>
            <person name="Johannesson H."/>
        </authorList>
    </citation>
    <scope>NUCLEOTIDE SEQUENCE</scope>
    <source>
        <strain evidence="2">03SP1</strain>
    </source>
</reference>
<dbReference type="EMBL" id="CM032189">
    <property type="protein sequence ID" value="KAG7087507.1"/>
    <property type="molecule type" value="Genomic_DNA"/>
</dbReference>
<comment type="caution">
    <text evidence="2">The sequence shown here is derived from an EMBL/GenBank/DDBJ whole genome shotgun (WGS) entry which is preliminary data.</text>
</comment>
<dbReference type="KEGG" id="more:E1B28_013468"/>